<sequence>MIPFDRAWPYDVEMKDVYSSCPFCKREHVLLPLKPTELKDIADGAKKLLVFPCCHSRVTIIDADRDYLLMDTQVRNL</sequence>
<dbReference type="OrthoDB" id="2889126at2"/>
<organism evidence="1 2">
    <name type="scientific">Paenibacillus herberti</name>
    <dbReference type="NCBI Taxonomy" id="1619309"/>
    <lineage>
        <taxon>Bacteria</taxon>
        <taxon>Bacillati</taxon>
        <taxon>Bacillota</taxon>
        <taxon>Bacilli</taxon>
        <taxon>Bacillales</taxon>
        <taxon>Paenibacillaceae</taxon>
        <taxon>Paenibacillus</taxon>
    </lineage>
</organism>
<protein>
    <submittedName>
        <fullName evidence="1">Uncharacterized protein</fullName>
    </submittedName>
</protein>
<dbReference type="RefSeq" id="WP_089524379.1">
    <property type="nucleotide sequence ID" value="NZ_NMUQ01000001.1"/>
</dbReference>
<gene>
    <name evidence="1" type="ORF">CGZ75_12070</name>
</gene>
<dbReference type="Proteomes" id="UP000215145">
    <property type="component" value="Unassembled WGS sequence"/>
</dbReference>
<evidence type="ECO:0000313" key="1">
    <source>
        <dbReference type="EMBL" id="OXM17304.1"/>
    </source>
</evidence>
<keyword evidence="2" id="KW-1185">Reference proteome</keyword>
<accession>A0A229P5S1</accession>
<dbReference type="EMBL" id="NMUQ01000001">
    <property type="protein sequence ID" value="OXM17304.1"/>
    <property type="molecule type" value="Genomic_DNA"/>
</dbReference>
<proteinExistence type="predicted"/>
<dbReference type="AlphaFoldDB" id="A0A229P5S1"/>
<reference evidence="1 2" key="1">
    <citation type="submission" date="2017-07" db="EMBL/GenBank/DDBJ databases">
        <title>Paenibacillus herberti R33 genome sequencing and assembly.</title>
        <authorList>
            <person name="Su W."/>
        </authorList>
    </citation>
    <scope>NUCLEOTIDE SEQUENCE [LARGE SCALE GENOMIC DNA]</scope>
    <source>
        <strain evidence="1 2">R33</strain>
    </source>
</reference>
<evidence type="ECO:0000313" key="2">
    <source>
        <dbReference type="Proteomes" id="UP000215145"/>
    </source>
</evidence>
<name>A0A229P5S1_9BACL</name>
<comment type="caution">
    <text evidence="1">The sequence shown here is derived from an EMBL/GenBank/DDBJ whole genome shotgun (WGS) entry which is preliminary data.</text>
</comment>